<reference evidence="2 3" key="1">
    <citation type="submission" date="2015-10" db="EMBL/GenBank/DDBJ databases">
        <title>Complete genome sequence of Klebsiella pneumoniae bacteriophage vB_KpnM_KB57.</title>
        <authorList>
            <person name="Volozhantsev N.V."/>
            <person name="Popova A.V."/>
            <person name="Krasilnikova V.M."/>
            <person name="Bogun A.G."/>
        </authorList>
    </citation>
    <scope>NUCLEOTIDE SEQUENCE [LARGE SCALE GENOMIC DNA]</scope>
</reference>
<name>A0A0S1S1Q5_9CAUD</name>
<sequence length="103" mass="11366">MNYIDDVVLPVWRFIFNNAFLLMFVFSLLAGLGIGISYRAEDDTIWYKYGLPACLAVMCGLFLPVIIAIGVLLLPILVLAAGVAILALGAFLLGKFLKERKEK</sequence>
<feature type="transmembrane region" description="Helical" evidence="1">
    <location>
        <begin position="20"/>
        <end position="38"/>
    </location>
</feature>
<evidence type="ECO:0000256" key="1">
    <source>
        <dbReference type="SAM" id="Phobius"/>
    </source>
</evidence>
<keyword evidence="1" id="KW-1133">Transmembrane helix</keyword>
<dbReference type="Proteomes" id="UP000203990">
    <property type="component" value="Segment"/>
</dbReference>
<feature type="transmembrane region" description="Helical" evidence="1">
    <location>
        <begin position="50"/>
        <end position="70"/>
    </location>
</feature>
<evidence type="ECO:0000313" key="2">
    <source>
        <dbReference type="EMBL" id="ALM02542.1"/>
    </source>
</evidence>
<proteinExistence type="predicted"/>
<dbReference type="RefSeq" id="YP_009187768.1">
    <property type="nucleotide sequence ID" value="NC_028659.1"/>
</dbReference>
<dbReference type="GeneID" id="26523121"/>
<evidence type="ECO:0000313" key="3">
    <source>
        <dbReference type="Proteomes" id="UP000203990"/>
    </source>
</evidence>
<keyword evidence="1" id="KW-0472">Membrane</keyword>
<accession>A0A0S1S1Q5</accession>
<protein>
    <submittedName>
        <fullName evidence="2">Uncharacterized protein</fullName>
    </submittedName>
</protein>
<gene>
    <name evidence="2" type="ORF">KB57_155</name>
</gene>
<dbReference type="KEGG" id="vg:26523121"/>
<keyword evidence="3" id="KW-1185">Reference proteome</keyword>
<keyword evidence="1" id="KW-0812">Transmembrane</keyword>
<dbReference type="EMBL" id="KT934943">
    <property type="protein sequence ID" value="ALM02542.1"/>
    <property type="molecule type" value="Genomic_DNA"/>
</dbReference>
<feature type="transmembrane region" description="Helical" evidence="1">
    <location>
        <begin position="76"/>
        <end position="97"/>
    </location>
</feature>
<organism evidence="2 3">
    <name type="scientific">Klebsiella phage vB_KpnM_KB57</name>
    <dbReference type="NCBI Taxonomy" id="1719140"/>
    <lineage>
        <taxon>Viruses</taxon>
        <taxon>Duplodnaviria</taxon>
        <taxon>Heunggongvirae</taxon>
        <taxon>Uroviricota</taxon>
        <taxon>Caudoviricetes</taxon>
        <taxon>Vequintavirinae</taxon>
        <taxon>Mydovirus</taxon>
        <taxon>Mydovirus KB57</taxon>
    </lineage>
</organism>